<dbReference type="eggNOG" id="KOG4388">
    <property type="taxonomic scope" value="Eukaryota"/>
</dbReference>
<dbReference type="PANTHER" id="PTHR23025:SF3">
    <property type="entry name" value="HORMONE-SENSITIVE LIPASE"/>
    <property type="match status" value="1"/>
</dbReference>
<feature type="compositionally biased region" description="Polar residues" evidence="1">
    <location>
        <begin position="20"/>
        <end position="62"/>
    </location>
</feature>
<feature type="compositionally biased region" description="Polar residues" evidence="1">
    <location>
        <begin position="144"/>
        <end position="157"/>
    </location>
</feature>
<dbReference type="KEGG" id="mdo:103104890"/>
<protein>
    <submittedName>
        <fullName evidence="3">Lipase E, hormone sensitive type</fullName>
    </submittedName>
</protein>
<dbReference type="Pfam" id="PF06350">
    <property type="entry name" value="HSL_N"/>
    <property type="match status" value="1"/>
</dbReference>
<dbReference type="HOGENOM" id="CLU_2269886_0_0_1"/>
<evidence type="ECO:0000313" key="3">
    <source>
        <dbReference type="Ensembl" id="ENSMODP00000016587.2"/>
    </source>
</evidence>
<dbReference type="STRING" id="13616.ENSMODP00000016587"/>
<proteinExistence type="predicted"/>
<evidence type="ECO:0000313" key="4">
    <source>
        <dbReference type="Proteomes" id="UP000002280"/>
    </source>
</evidence>
<feature type="compositionally biased region" description="Polar residues" evidence="1">
    <location>
        <begin position="273"/>
        <end position="297"/>
    </location>
</feature>
<name>H9H6M4_MONDO</name>
<feature type="region of interest" description="Disordered" evidence="1">
    <location>
        <begin position="119"/>
        <end position="343"/>
    </location>
</feature>
<evidence type="ECO:0000256" key="1">
    <source>
        <dbReference type="SAM" id="MobiDB-lite"/>
    </source>
</evidence>
<dbReference type="Ensembl" id="ENSMODT00000016892.3">
    <property type="protein sequence ID" value="ENSMODP00000016587.2"/>
    <property type="gene ID" value="ENSMODG00000013262.3"/>
</dbReference>
<dbReference type="InterPro" id="IPR010468">
    <property type="entry name" value="HSL_N"/>
</dbReference>
<dbReference type="GeneTree" id="ENSGT00730000111056"/>
<accession>H9H6M4</accession>
<dbReference type="AlphaFoldDB" id="H9H6M4"/>
<dbReference type="GO" id="GO:0016298">
    <property type="term" value="F:lipase activity"/>
    <property type="evidence" value="ECO:0007669"/>
    <property type="project" value="InterPro"/>
</dbReference>
<feature type="domain" description="Hormone-sensitive lipase N-terminal" evidence="2">
    <location>
        <begin position="432"/>
        <end position="598"/>
    </location>
</feature>
<dbReference type="Bgee" id="ENSMODG00000013262">
    <property type="expression patterns" value="Expressed in spermatid and 16 other cell types or tissues"/>
</dbReference>
<feature type="region of interest" description="Disordered" evidence="1">
    <location>
        <begin position="366"/>
        <end position="391"/>
    </location>
</feature>
<dbReference type="PANTHER" id="PTHR23025">
    <property type="entry name" value="TRIACYLGLYCEROL LIPASE"/>
    <property type="match status" value="1"/>
</dbReference>
<dbReference type="GO" id="GO:0016042">
    <property type="term" value="P:lipid catabolic process"/>
    <property type="evidence" value="ECO:0007669"/>
    <property type="project" value="InterPro"/>
</dbReference>
<reference evidence="3" key="3">
    <citation type="submission" date="2025-09" db="UniProtKB">
        <authorList>
            <consortium name="Ensembl"/>
        </authorList>
    </citation>
    <scope>IDENTIFICATION</scope>
</reference>
<feature type="compositionally biased region" description="Polar residues" evidence="1">
    <location>
        <begin position="381"/>
        <end position="391"/>
    </location>
</feature>
<dbReference type="InParanoid" id="H9H6M4"/>
<evidence type="ECO:0000259" key="2">
    <source>
        <dbReference type="Pfam" id="PF06350"/>
    </source>
</evidence>
<reference evidence="3" key="2">
    <citation type="submission" date="2025-08" db="UniProtKB">
        <authorList>
            <consortium name="Ensembl"/>
        </authorList>
    </citation>
    <scope>IDENTIFICATION</scope>
</reference>
<feature type="compositionally biased region" description="Basic and acidic residues" evidence="1">
    <location>
        <begin position="210"/>
        <end position="222"/>
    </location>
</feature>
<keyword evidence="4" id="KW-1185">Reference proteome</keyword>
<feature type="compositionally biased region" description="Polar residues" evidence="1">
    <location>
        <begin position="237"/>
        <end position="248"/>
    </location>
</feature>
<sequence>MMEARLLMSPITTEEHGGARSQQGSASEQGSRSQQETSLESEPSTQGEPIHQQSSATEQTPMIAQLGPAPEQTPLTKLGQHGSEQTLLALLGPYAPEQTSPVQLGPCAPEQISLAQLGPASEQRPTFQVGFPTQPESASERGISLTTQQGHTFQRRSLMNLEFKFLQDPAPEPGSPQGPASEDGPPSQLKATTEVITPQPAAASESQPLEEQRPNLKTEPELAGHLGLKSKEDLTSEQRLVSEQNSPLQPRLDLKQEPTLQQEPIEQLGLWSKQESTSEQGPVSKQDSPKQQRLASGQDSPLQQPPPSQDSPLQHRPAAQQEITLQQQQTIAKQEAGSEKSPLAQQLHTNQFSLGLPHGIEKESNALDSRAKEEQPAVLESPSNQSYSSPHKATAKVEAIAGHDGKMHMNQGVRRENTASRLTHSMDLRSMTQSLVVLSEDNAAYFASQGPGDTARRLRTVFMGIREQALGLEPALGQLLGVAHLFDLDAETPANGYRSLVHTARCCLAHLLHKARYVASSRKSIFFRAGHNLAELEAYLAALTQLRALAYYAQRLLAANQPGGLFFEGDGGLSADFLREYGTLHKGCFYGRCLGFQVRATGGRGPWGPRVEAGRDRKGGLEGEVLGTTGRGSGGPAWGSFLHTFSPPFPEPPETIAASSGGFP</sequence>
<dbReference type="Proteomes" id="UP000002280">
    <property type="component" value="Unplaced"/>
</dbReference>
<organism evidence="3 4">
    <name type="scientific">Monodelphis domestica</name>
    <name type="common">Gray short-tailed opossum</name>
    <dbReference type="NCBI Taxonomy" id="13616"/>
    <lineage>
        <taxon>Eukaryota</taxon>
        <taxon>Metazoa</taxon>
        <taxon>Chordata</taxon>
        <taxon>Craniata</taxon>
        <taxon>Vertebrata</taxon>
        <taxon>Euteleostomi</taxon>
        <taxon>Mammalia</taxon>
        <taxon>Metatheria</taxon>
        <taxon>Didelphimorphia</taxon>
        <taxon>Didelphidae</taxon>
        <taxon>Monodelphis</taxon>
    </lineage>
</organism>
<feature type="region of interest" description="Disordered" evidence="1">
    <location>
        <begin position="1"/>
        <end position="105"/>
    </location>
</feature>
<feature type="compositionally biased region" description="Basic and acidic residues" evidence="1">
    <location>
        <begin position="366"/>
        <end position="375"/>
    </location>
</feature>
<dbReference type="GO" id="GO:0008203">
    <property type="term" value="P:cholesterol metabolic process"/>
    <property type="evidence" value="ECO:0007669"/>
    <property type="project" value="InterPro"/>
</dbReference>
<feature type="compositionally biased region" description="Low complexity" evidence="1">
    <location>
        <begin position="310"/>
        <end position="332"/>
    </location>
</feature>
<reference evidence="3" key="1">
    <citation type="journal article" date="2007" name="Nature">
        <title>Genome of the marsupial Monodelphis domestica reveals innovation in non-coding sequences.</title>
        <authorList>
            <person name="Mikkelsen T.S."/>
            <person name="Wakefield M.J."/>
            <person name="Aken B."/>
            <person name="Amemiya C.T."/>
            <person name="Chang J.L."/>
            <person name="Duke S."/>
            <person name="Garber M."/>
            <person name="Gentles A.J."/>
            <person name="Goodstadt L."/>
            <person name="Heger A."/>
            <person name="Jurka J."/>
            <person name="Kamal M."/>
            <person name="Mauceli E."/>
            <person name="Searle S.M."/>
            <person name="Sharpe T."/>
            <person name="Baker M.L."/>
            <person name="Batzer M.A."/>
            <person name="Benos P.V."/>
            <person name="Belov K."/>
            <person name="Clamp M."/>
            <person name="Cook A."/>
            <person name="Cuff J."/>
            <person name="Das R."/>
            <person name="Davidow L."/>
            <person name="Deakin J.E."/>
            <person name="Fazzari M.J."/>
            <person name="Glass J.L."/>
            <person name="Grabherr M."/>
            <person name="Greally J.M."/>
            <person name="Gu W."/>
            <person name="Hore T.A."/>
            <person name="Huttley G.A."/>
            <person name="Kleber M."/>
            <person name="Jirtle R.L."/>
            <person name="Koina E."/>
            <person name="Lee J.T."/>
            <person name="Mahony S."/>
            <person name="Marra M.A."/>
            <person name="Miller R.D."/>
            <person name="Nicholls R.D."/>
            <person name="Oda M."/>
            <person name="Papenfuss A.T."/>
            <person name="Parra Z.E."/>
            <person name="Pollock D.D."/>
            <person name="Ray D.A."/>
            <person name="Schein J.E."/>
            <person name="Speed T.P."/>
            <person name="Thompson K."/>
            <person name="VandeBerg J.L."/>
            <person name="Wade C.M."/>
            <person name="Walker J.A."/>
            <person name="Waters P.D."/>
            <person name="Webber C."/>
            <person name="Weidman J.R."/>
            <person name="Xie X."/>
            <person name="Zody M.C."/>
            <person name="Baldwin J."/>
            <person name="Abdouelleil A."/>
            <person name="Abdulkadir J."/>
            <person name="Abebe A."/>
            <person name="Abera B."/>
            <person name="Abreu J."/>
            <person name="Acer S.C."/>
            <person name="Aftuck L."/>
            <person name="Alexander A."/>
            <person name="An P."/>
            <person name="Anderson E."/>
            <person name="Anderson S."/>
            <person name="Arachi H."/>
            <person name="Azer M."/>
            <person name="Bachantsang P."/>
            <person name="Barry A."/>
            <person name="Bayul T."/>
            <person name="Berlin A."/>
            <person name="Bessette D."/>
            <person name="Bloom T."/>
            <person name="Bloom T."/>
            <person name="Boguslavskiy L."/>
            <person name="Bonnet C."/>
            <person name="Boukhgalter B."/>
            <person name="Bourzgui I."/>
            <person name="Brown A."/>
            <person name="Cahill P."/>
            <person name="Channer S."/>
            <person name="Cheshatsang Y."/>
            <person name="Chuda L."/>
            <person name="Citroen M."/>
            <person name="Collymore A."/>
            <person name="Cooke P."/>
            <person name="Costello M."/>
            <person name="D'Aco K."/>
            <person name="Daza R."/>
            <person name="De Haan G."/>
            <person name="DeGray S."/>
            <person name="DeMaso C."/>
            <person name="Dhargay N."/>
            <person name="Dooley K."/>
            <person name="Dooley E."/>
            <person name="Doricent M."/>
            <person name="Dorje P."/>
            <person name="Dorjee K."/>
            <person name="Dupes A."/>
            <person name="Elong R."/>
            <person name="Falk J."/>
            <person name="Farina A."/>
            <person name="Faro S."/>
            <person name="Ferguson D."/>
            <person name="Fisher S."/>
            <person name="Foley C.D."/>
            <person name="Franke A."/>
            <person name="Friedrich D."/>
            <person name="Gadbois L."/>
            <person name="Gearin G."/>
            <person name="Gearin C.R."/>
            <person name="Giannoukos G."/>
            <person name="Goode T."/>
            <person name="Graham J."/>
            <person name="Grandbois E."/>
            <person name="Grewal S."/>
            <person name="Gyaltsen K."/>
            <person name="Hafez N."/>
            <person name="Hagos B."/>
            <person name="Hall J."/>
            <person name="Henson C."/>
            <person name="Hollinger A."/>
            <person name="Honan T."/>
            <person name="Huard M.D."/>
            <person name="Hughes L."/>
            <person name="Hurhula B."/>
            <person name="Husby M.E."/>
            <person name="Kamat A."/>
            <person name="Kanga B."/>
            <person name="Kashin S."/>
            <person name="Khazanovich D."/>
            <person name="Kisner P."/>
            <person name="Lance K."/>
            <person name="Lara M."/>
            <person name="Lee W."/>
            <person name="Lennon N."/>
            <person name="Letendre F."/>
            <person name="LeVine R."/>
            <person name="Lipovsky A."/>
            <person name="Liu X."/>
            <person name="Liu J."/>
            <person name="Liu S."/>
            <person name="Lokyitsang T."/>
            <person name="Lokyitsang Y."/>
            <person name="Lubonja R."/>
            <person name="Lui A."/>
            <person name="MacDonald P."/>
            <person name="Magnisalis V."/>
            <person name="Maru K."/>
            <person name="Matthews C."/>
            <person name="McCusker W."/>
            <person name="McDonough S."/>
            <person name="Mehta T."/>
            <person name="Meldrim J."/>
            <person name="Meneus L."/>
            <person name="Mihai O."/>
            <person name="Mihalev A."/>
            <person name="Mihova T."/>
            <person name="Mittelman R."/>
            <person name="Mlenga V."/>
            <person name="Montmayeur A."/>
            <person name="Mulrain L."/>
            <person name="Navidi A."/>
            <person name="Naylor J."/>
            <person name="Negash T."/>
            <person name="Nguyen T."/>
            <person name="Nguyen N."/>
            <person name="Nicol R."/>
            <person name="Norbu C."/>
            <person name="Norbu N."/>
            <person name="Novod N."/>
            <person name="O'Neill B."/>
            <person name="Osman S."/>
            <person name="Markiewicz E."/>
            <person name="Oyono O.L."/>
            <person name="Patti C."/>
            <person name="Phunkhang P."/>
            <person name="Pierre F."/>
            <person name="Priest M."/>
            <person name="Raghuraman S."/>
            <person name="Rege F."/>
            <person name="Reyes R."/>
            <person name="Rise C."/>
            <person name="Rogov P."/>
            <person name="Ross K."/>
            <person name="Ryan E."/>
            <person name="Settipalli S."/>
            <person name="Shea T."/>
            <person name="Sherpa N."/>
            <person name="Shi L."/>
            <person name="Shih D."/>
            <person name="Sparrow T."/>
            <person name="Spaulding J."/>
            <person name="Stalker J."/>
            <person name="Stange-Thomann N."/>
            <person name="Stavropoulos S."/>
            <person name="Stone C."/>
            <person name="Strader C."/>
            <person name="Tesfaye S."/>
            <person name="Thomson T."/>
            <person name="Thoulutsang Y."/>
            <person name="Thoulutsang D."/>
            <person name="Topham K."/>
            <person name="Topping I."/>
            <person name="Tsamla T."/>
            <person name="Vassiliev H."/>
            <person name="Vo A."/>
            <person name="Wangchuk T."/>
            <person name="Wangdi T."/>
            <person name="Weiand M."/>
            <person name="Wilkinson J."/>
            <person name="Wilson A."/>
            <person name="Yadav S."/>
            <person name="Young G."/>
            <person name="Yu Q."/>
            <person name="Zembek L."/>
            <person name="Zhong D."/>
            <person name="Zimmer A."/>
            <person name="Zwirko Z."/>
            <person name="Jaffe D.B."/>
            <person name="Alvarez P."/>
            <person name="Brockman W."/>
            <person name="Butler J."/>
            <person name="Chin C."/>
            <person name="Gnerre S."/>
            <person name="MacCallum I."/>
            <person name="Graves J.A."/>
            <person name="Ponting C.P."/>
            <person name="Breen M."/>
            <person name="Samollow P.B."/>
            <person name="Lander E.S."/>
            <person name="Lindblad-Toh K."/>
        </authorList>
    </citation>
    <scope>NUCLEOTIDE SEQUENCE [LARGE SCALE GENOMIC DNA]</scope>
</reference>